<accession>A0A2C7ACY8</accession>
<dbReference type="Gene3D" id="3.40.50.720">
    <property type="entry name" value="NAD(P)-binding Rossmann-like Domain"/>
    <property type="match status" value="1"/>
</dbReference>
<dbReference type="InterPro" id="IPR050259">
    <property type="entry name" value="SDR"/>
</dbReference>
<dbReference type="NCBIfam" id="NF009466">
    <property type="entry name" value="PRK12826.1-2"/>
    <property type="match status" value="1"/>
</dbReference>
<gene>
    <name evidence="3" type="ORF">CR162_08320</name>
</gene>
<reference evidence="3 4" key="1">
    <citation type="submission" date="2017-10" db="EMBL/GenBank/DDBJ databases">
        <authorList>
            <person name="Banno H."/>
            <person name="Chua N.-H."/>
        </authorList>
    </citation>
    <scope>NUCLEOTIDE SEQUENCE [LARGE SCALE GENOMIC DNA]</scope>
    <source>
        <strain evidence="3 4">YW11</strain>
    </source>
</reference>
<dbReference type="FunFam" id="3.40.50.720:FF:000173">
    <property type="entry name" value="3-oxoacyl-[acyl-carrier protein] reductase"/>
    <property type="match status" value="1"/>
</dbReference>
<evidence type="ECO:0000256" key="1">
    <source>
        <dbReference type="ARBA" id="ARBA00006484"/>
    </source>
</evidence>
<dbReference type="PANTHER" id="PTHR42879">
    <property type="entry name" value="3-OXOACYL-(ACYL-CARRIER-PROTEIN) REDUCTASE"/>
    <property type="match status" value="1"/>
</dbReference>
<keyword evidence="4" id="KW-1185">Reference proteome</keyword>
<evidence type="ECO:0000256" key="2">
    <source>
        <dbReference type="ARBA" id="ARBA00023002"/>
    </source>
</evidence>
<dbReference type="AlphaFoldDB" id="A0A2C7ACY8"/>
<organism evidence="3 4">
    <name type="scientific">Teichococcus rhizosphaerae</name>
    <dbReference type="NCBI Taxonomy" id="1335062"/>
    <lineage>
        <taxon>Bacteria</taxon>
        <taxon>Pseudomonadati</taxon>
        <taxon>Pseudomonadota</taxon>
        <taxon>Alphaproteobacteria</taxon>
        <taxon>Acetobacterales</taxon>
        <taxon>Roseomonadaceae</taxon>
        <taxon>Roseomonas</taxon>
    </lineage>
</organism>
<name>A0A2C7ACY8_9PROT</name>
<evidence type="ECO:0000313" key="3">
    <source>
        <dbReference type="EMBL" id="PHK95533.1"/>
    </source>
</evidence>
<dbReference type="InterPro" id="IPR002347">
    <property type="entry name" value="SDR_fam"/>
</dbReference>
<dbReference type="PRINTS" id="PR00081">
    <property type="entry name" value="GDHRDH"/>
</dbReference>
<protein>
    <submittedName>
        <fullName evidence="3">3-oxoacyl-ACP reductase</fullName>
    </submittedName>
</protein>
<sequence length="252" mass="26047">MQPDDRVALVTGAARGLGAAIARALAAAGHPVILADVLDGAEAVAAELNAAGHRARALRLDVADEAAIAALPEVLGPWWEALGVLVNNAGISPKVEGRKRLVEEIPTAEWRRVMDVNLTGPFLLSRAAIPVLKRRRWGRIVMMTSQAAHVPSSITGAYYGASKAGLMGFARNLAAELGPFGITVNSVAPGRIATDMVAGAAPGMNEAFIARIPLARLGEPAEVGAVVRFLASDDAGYLTGTTIDVGGGSYMP</sequence>
<dbReference type="EMBL" id="PDNU01000010">
    <property type="protein sequence ID" value="PHK95533.1"/>
    <property type="molecule type" value="Genomic_DNA"/>
</dbReference>
<dbReference type="PANTHER" id="PTHR42879:SF2">
    <property type="entry name" value="3-OXOACYL-[ACYL-CARRIER-PROTEIN] REDUCTASE FABG"/>
    <property type="match status" value="1"/>
</dbReference>
<comment type="similarity">
    <text evidence="1">Belongs to the short-chain dehydrogenases/reductases (SDR) family.</text>
</comment>
<dbReference type="PRINTS" id="PR00080">
    <property type="entry name" value="SDRFAMILY"/>
</dbReference>
<dbReference type="Pfam" id="PF13561">
    <property type="entry name" value="adh_short_C2"/>
    <property type="match status" value="1"/>
</dbReference>
<comment type="caution">
    <text evidence="3">The sequence shown here is derived from an EMBL/GenBank/DDBJ whole genome shotgun (WGS) entry which is preliminary data.</text>
</comment>
<dbReference type="GO" id="GO:0016491">
    <property type="term" value="F:oxidoreductase activity"/>
    <property type="evidence" value="ECO:0007669"/>
    <property type="project" value="UniProtKB-KW"/>
</dbReference>
<evidence type="ECO:0000313" key="4">
    <source>
        <dbReference type="Proteomes" id="UP000223527"/>
    </source>
</evidence>
<keyword evidence="2" id="KW-0560">Oxidoreductase</keyword>
<dbReference type="InterPro" id="IPR036291">
    <property type="entry name" value="NAD(P)-bd_dom_sf"/>
</dbReference>
<dbReference type="SUPFAM" id="SSF51735">
    <property type="entry name" value="NAD(P)-binding Rossmann-fold domains"/>
    <property type="match status" value="1"/>
</dbReference>
<dbReference type="OrthoDB" id="9803333at2"/>
<proteinExistence type="inferred from homology"/>
<dbReference type="Proteomes" id="UP000223527">
    <property type="component" value="Unassembled WGS sequence"/>
</dbReference>